<evidence type="ECO:0000256" key="1">
    <source>
        <dbReference type="ARBA" id="ARBA00022692"/>
    </source>
</evidence>
<feature type="domain" description="HIG1" evidence="5">
    <location>
        <begin position="1"/>
        <end position="65"/>
    </location>
</feature>
<accession>A0A7W6NL14</accession>
<dbReference type="Proteomes" id="UP000528286">
    <property type="component" value="Unassembled WGS sequence"/>
</dbReference>
<sequence length="65" mass="6934">MSGFTTVLALIVMGLVALVLVRGLFNMMKGGNANLSNKLMQMRVLLQALAVALIMLTLWLTGGGR</sequence>
<protein>
    <submittedName>
        <fullName evidence="6">Type II secretory pathway pseudopilin PulG</fullName>
    </submittedName>
</protein>
<dbReference type="EMBL" id="JACIEZ010000004">
    <property type="protein sequence ID" value="MBB4065109.1"/>
    <property type="molecule type" value="Genomic_DNA"/>
</dbReference>
<evidence type="ECO:0000313" key="6">
    <source>
        <dbReference type="EMBL" id="MBB4065109.1"/>
    </source>
</evidence>
<evidence type="ECO:0000256" key="3">
    <source>
        <dbReference type="ARBA" id="ARBA00023136"/>
    </source>
</evidence>
<keyword evidence="2 4" id="KW-1133">Transmembrane helix</keyword>
<evidence type="ECO:0000256" key="4">
    <source>
        <dbReference type="SAM" id="Phobius"/>
    </source>
</evidence>
<evidence type="ECO:0000259" key="5">
    <source>
        <dbReference type="PROSITE" id="PS51503"/>
    </source>
</evidence>
<feature type="transmembrane region" description="Helical" evidence="4">
    <location>
        <begin position="45"/>
        <end position="62"/>
    </location>
</feature>
<dbReference type="RefSeq" id="WP_183366421.1">
    <property type="nucleotide sequence ID" value="NZ_JACIEZ010000004.1"/>
</dbReference>
<evidence type="ECO:0000313" key="7">
    <source>
        <dbReference type="Proteomes" id="UP000528286"/>
    </source>
</evidence>
<dbReference type="AlphaFoldDB" id="A0A7W6NL14"/>
<gene>
    <name evidence="6" type="ORF">GGR23_002310</name>
</gene>
<dbReference type="Pfam" id="PF04588">
    <property type="entry name" value="HIG_1_N"/>
    <property type="match status" value="1"/>
</dbReference>
<feature type="transmembrane region" description="Helical" evidence="4">
    <location>
        <begin position="6"/>
        <end position="25"/>
    </location>
</feature>
<dbReference type="Gene3D" id="6.10.140.1320">
    <property type="match status" value="1"/>
</dbReference>
<evidence type="ECO:0000256" key="2">
    <source>
        <dbReference type="ARBA" id="ARBA00022989"/>
    </source>
</evidence>
<keyword evidence="7" id="KW-1185">Reference proteome</keyword>
<keyword evidence="1 4" id="KW-0812">Transmembrane</keyword>
<organism evidence="6 7">
    <name type="scientific">Gellertiella hungarica</name>
    <dbReference type="NCBI Taxonomy" id="1572859"/>
    <lineage>
        <taxon>Bacteria</taxon>
        <taxon>Pseudomonadati</taxon>
        <taxon>Pseudomonadota</taxon>
        <taxon>Alphaproteobacteria</taxon>
        <taxon>Hyphomicrobiales</taxon>
        <taxon>Rhizobiaceae</taxon>
        <taxon>Gellertiella</taxon>
    </lineage>
</organism>
<reference evidence="6 7" key="1">
    <citation type="submission" date="2020-08" db="EMBL/GenBank/DDBJ databases">
        <title>Genomic Encyclopedia of Type Strains, Phase IV (KMG-IV): sequencing the most valuable type-strain genomes for metagenomic binning, comparative biology and taxonomic classification.</title>
        <authorList>
            <person name="Goeker M."/>
        </authorList>
    </citation>
    <scope>NUCLEOTIDE SEQUENCE [LARGE SCALE GENOMIC DNA]</scope>
    <source>
        <strain evidence="6 7">DSM 29853</strain>
    </source>
</reference>
<name>A0A7W6NL14_9HYPH</name>
<keyword evidence="3 4" id="KW-0472">Membrane</keyword>
<dbReference type="InterPro" id="IPR007667">
    <property type="entry name" value="Hypoxia_induced_domain"/>
</dbReference>
<dbReference type="NCBIfam" id="NF033233">
    <property type="entry name" value="twin_helix"/>
    <property type="match status" value="1"/>
</dbReference>
<proteinExistence type="predicted"/>
<comment type="caution">
    <text evidence="6">The sequence shown here is derived from an EMBL/GenBank/DDBJ whole genome shotgun (WGS) entry which is preliminary data.</text>
</comment>
<dbReference type="PROSITE" id="PS51503">
    <property type="entry name" value="HIG1"/>
    <property type="match status" value="1"/>
</dbReference>